<protein>
    <submittedName>
        <fullName evidence="1">Uncharacterized protein</fullName>
    </submittedName>
</protein>
<accession>F4XRW2</accession>
<sequence>MPTNIQESMGTWLVGIAQVNLGSIGGWKPAMPTLQNATKCERAPRDQRSIA</sequence>
<evidence type="ECO:0000313" key="2">
    <source>
        <dbReference type="Proteomes" id="UP000003959"/>
    </source>
</evidence>
<organism evidence="1 2">
    <name type="scientific">Moorena producens 3L</name>
    <dbReference type="NCBI Taxonomy" id="489825"/>
    <lineage>
        <taxon>Bacteria</taxon>
        <taxon>Bacillati</taxon>
        <taxon>Cyanobacteriota</taxon>
        <taxon>Cyanophyceae</taxon>
        <taxon>Coleofasciculales</taxon>
        <taxon>Coleofasciculaceae</taxon>
        <taxon>Moorena</taxon>
    </lineage>
</organism>
<gene>
    <name evidence="1" type="ORF">LYNGBM3L_05370</name>
</gene>
<keyword evidence="2" id="KW-1185">Reference proteome</keyword>
<dbReference type="Proteomes" id="UP000003959">
    <property type="component" value="Unassembled WGS sequence"/>
</dbReference>
<dbReference type="HOGENOM" id="CLU_212716_0_0_3"/>
<proteinExistence type="predicted"/>
<evidence type="ECO:0000313" key="1">
    <source>
        <dbReference type="EMBL" id="EGJ32681.1"/>
    </source>
</evidence>
<dbReference type="AlphaFoldDB" id="F4XRW2"/>
<dbReference type="EMBL" id="GL890907">
    <property type="protein sequence ID" value="EGJ32681.1"/>
    <property type="molecule type" value="Genomic_DNA"/>
</dbReference>
<reference evidence="2" key="1">
    <citation type="journal article" date="2011" name="Proc. Natl. Acad. Sci. U.S.A.">
        <title>Genomic insights into the physiology and ecology of the marine filamentous cyanobacterium Lyngbya majuscula.</title>
        <authorList>
            <person name="Jones A.C."/>
            <person name="Monroe E.A."/>
            <person name="Podell S."/>
            <person name="Hess W.R."/>
            <person name="Klages S."/>
            <person name="Esquenazi E."/>
            <person name="Niessen S."/>
            <person name="Hoover H."/>
            <person name="Rothmann M."/>
            <person name="Lasken R.S."/>
            <person name="Yates J.R.III."/>
            <person name="Reinhardt R."/>
            <person name="Kube M."/>
            <person name="Burkart M.D."/>
            <person name="Allen E.E."/>
            <person name="Dorrestein P.C."/>
            <person name="Gerwick W.H."/>
            <person name="Gerwick L."/>
        </authorList>
    </citation>
    <scope>NUCLEOTIDE SEQUENCE [LARGE SCALE GENOMIC DNA]</scope>
    <source>
        <strain evidence="2">3L</strain>
    </source>
</reference>
<name>F4XRW2_9CYAN</name>